<evidence type="ECO:0000256" key="7">
    <source>
        <dbReference type="HAMAP-Rule" id="MF_01315"/>
    </source>
</evidence>
<dbReference type="PANTHER" id="PTHR10871">
    <property type="entry name" value="30S RIBOSOMAL PROTEIN S13/40S RIBOSOMAL PROTEIN S18"/>
    <property type="match status" value="1"/>
</dbReference>
<dbReference type="GO" id="GO:0000049">
    <property type="term" value="F:tRNA binding"/>
    <property type="evidence" value="ECO:0007669"/>
    <property type="project" value="UniProtKB-UniRule"/>
</dbReference>
<dbReference type="GO" id="GO:0015935">
    <property type="term" value="C:small ribosomal subunit"/>
    <property type="evidence" value="ECO:0007669"/>
    <property type="project" value="TreeGrafter"/>
</dbReference>
<dbReference type="PROSITE" id="PS50159">
    <property type="entry name" value="RIBOSOMAL_S13_2"/>
    <property type="match status" value="1"/>
</dbReference>
<dbReference type="Gene3D" id="4.10.910.10">
    <property type="entry name" value="30s ribosomal protein s13, domain 2"/>
    <property type="match status" value="1"/>
</dbReference>
<evidence type="ECO:0000256" key="6">
    <source>
        <dbReference type="ARBA" id="ARBA00035166"/>
    </source>
</evidence>
<dbReference type="InterPro" id="IPR019980">
    <property type="entry name" value="Ribosomal_uS13_bac-type"/>
</dbReference>
<evidence type="ECO:0000256" key="4">
    <source>
        <dbReference type="ARBA" id="ARBA00022980"/>
    </source>
</evidence>
<sequence length="142" mass="15913">MARIAGVDLPNEKRIEAALPYIFGVGPTLAKKIVADCNLDPNIRTKNLSEEQINKIARAVEKYKVEGDLRREIQGNIKRLQEIGSYRGIRHSKNLPVRGQRTRVNARTKRGKRITIGTVRKEIVERTGKTIAVKPTKEGTAS</sequence>
<evidence type="ECO:0000256" key="3">
    <source>
        <dbReference type="ARBA" id="ARBA00022884"/>
    </source>
</evidence>
<reference evidence="9 10" key="1">
    <citation type="journal article" date="2015" name="Nature">
        <title>rRNA introns, odd ribosomes, and small enigmatic genomes across a large radiation of phyla.</title>
        <authorList>
            <person name="Brown C.T."/>
            <person name="Hug L.A."/>
            <person name="Thomas B.C."/>
            <person name="Sharon I."/>
            <person name="Castelle C.J."/>
            <person name="Singh A."/>
            <person name="Wilkins M.J."/>
            <person name="Williams K.H."/>
            <person name="Banfield J.F."/>
        </authorList>
    </citation>
    <scope>NUCLEOTIDE SEQUENCE [LARGE SCALE GENOMIC DNA]</scope>
</reference>
<dbReference type="Proteomes" id="UP000034893">
    <property type="component" value="Unassembled WGS sequence"/>
</dbReference>
<evidence type="ECO:0000313" key="10">
    <source>
        <dbReference type="Proteomes" id="UP000034893"/>
    </source>
</evidence>
<keyword evidence="2 7" id="KW-0699">rRNA-binding</keyword>
<dbReference type="InterPro" id="IPR027437">
    <property type="entry name" value="Rbsml_uS13_C"/>
</dbReference>
<gene>
    <name evidence="7" type="primary">rpsM</name>
    <name evidence="9" type="ORF">UT12_C0009G0021</name>
</gene>
<dbReference type="SUPFAM" id="SSF46946">
    <property type="entry name" value="S13-like H2TH domain"/>
    <property type="match status" value="1"/>
</dbReference>
<dbReference type="PROSITE" id="PS00646">
    <property type="entry name" value="RIBOSOMAL_S13_1"/>
    <property type="match status" value="1"/>
</dbReference>
<keyword evidence="5 7" id="KW-0687">Ribonucleoprotein</keyword>
<evidence type="ECO:0000256" key="1">
    <source>
        <dbReference type="ARBA" id="ARBA00008080"/>
    </source>
</evidence>
<dbReference type="AlphaFoldDB" id="A0A0G0LF86"/>
<comment type="subunit">
    <text evidence="7">Part of the 30S ribosomal subunit. Forms a loose heterodimer with protein S19. Forms two bridges to the 50S subunit in the 70S ribosome.</text>
</comment>
<dbReference type="GO" id="GO:0019843">
    <property type="term" value="F:rRNA binding"/>
    <property type="evidence" value="ECO:0007669"/>
    <property type="project" value="UniProtKB-UniRule"/>
</dbReference>
<accession>A0A0G0LF86</accession>
<dbReference type="FunFam" id="1.10.8.50:FF:000001">
    <property type="entry name" value="30S ribosomal protein S13"/>
    <property type="match status" value="1"/>
</dbReference>
<dbReference type="PIRSF" id="PIRSF002134">
    <property type="entry name" value="Ribosomal_S13"/>
    <property type="match status" value="1"/>
</dbReference>
<dbReference type="InterPro" id="IPR010979">
    <property type="entry name" value="Ribosomal_uS13-like_H2TH"/>
</dbReference>
<keyword evidence="4 7" id="KW-0689">Ribosomal protein</keyword>
<dbReference type="InterPro" id="IPR018269">
    <property type="entry name" value="Ribosomal_uS13_CS"/>
</dbReference>
<keyword evidence="3 7" id="KW-0694">RNA-binding</keyword>
<evidence type="ECO:0000256" key="8">
    <source>
        <dbReference type="RuleBase" id="RU003830"/>
    </source>
</evidence>
<comment type="function">
    <text evidence="7">Located at the top of the head of the 30S subunit, it contacts several helices of the 16S rRNA. In the 70S ribosome it contacts the 23S rRNA (bridge B1a) and protein L5 of the 50S subunit (bridge B1b), connecting the 2 subunits; these bridges are implicated in subunit movement. Contacts the tRNAs in the A and P-sites.</text>
</comment>
<dbReference type="HAMAP" id="MF_01315">
    <property type="entry name" value="Ribosomal_uS13"/>
    <property type="match status" value="1"/>
</dbReference>
<protein>
    <recommendedName>
        <fullName evidence="6 7">Small ribosomal subunit protein uS13</fullName>
    </recommendedName>
</protein>
<dbReference type="InterPro" id="IPR001892">
    <property type="entry name" value="Ribosomal_uS13"/>
</dbReference>
<dbReference type="GO" id="GO:0005829">
    <property type="term" value="C:cytosol"/>
    <property type="evidence" value="ECO:0007669"/>
    <property type="project" value="TreeGrafter"/>
</dbReference>
<evidence type="ECO:0000256" key="5">
    <source>
        <dbReference type="ARBA" id="ARBA00023274"/>
    </source>
</evidence>
<dbReference type="Gene3D" id="1.10.8.50">
    <property type="match status" value="1"/>
</dbReference>
<dbReference type="EMBL" id="LBVP01000009">
    <property type="protein sequence ID" value="KKQ89712.1"/>
    <property type="molecule type" value="Genomic_DNA"/>
</dbReference>
<evidence type="ECO:0000256" key="2">
    <source>
        <dbReference type="ARBA" id="ARBA00022730"/>
    </source>
</evidence>
<dbReference type="GO" id="GO:0003735">
    <property type="term" value="F:structural constituent of ribosome"/>
    <property type="evidence" value="ECO:0007669"/>
    <property type="project" value="InterPro"/>
</dbReference>
<dbReference type="PANTHER" id="PTHR10871:SF1">
    <property type="entry name" value="SMALL RIBOSOMAL SUBUNIT PROTEIN US13M"/>
    <property type="match status" value="1"/>
</dbReference>
<keyword evidence="7" id="KW-0820">tRNA-binding</keyword>
<organism evidence="9 10">
    <name type="scientific">Candidatus Curtissbacteria bacterium GW2011_GWC2_38_9</name>
    <dbReference type="NCBI Taxonomy" id="1618414"/>
    <lineage>
        <taxon>Bacteria</taxon>
        <taxon>Candidatus Curtissiibacteriota</taxon>
    </lineage>
</organism>
<dbReference type="Pfam" id="PF00416">
    <property type="entry name" value="Ribosomal_S13"/>
    <property type="match status" value="1"/>
</dbReference>
<dbReference type="PATRIC" id="fig|1618414.3.peg.272"/>
<proteinExistence type="inferred from homology"/>
<dbReference type="NCBIfam" id="TIGR03631">
    <property type="entry name" value="uS13_bact"/>
    <property type="match status" value="1"/>
</dbReference>
<evidence type="ECO:0000313" key="9">
    <source>
        <dbReference type="EMBL" id="KKQ89712.1"/>
    </source>
</evidence>
<name>A0A0G0LF86_9BACT</name>
<dbReference type="GO" id="GO:0006412">
    <property type="term" value="P:translation"/>
    <property type="evidence" value="ECO:0007669"/>
    <property type="project" value="UniProtKB-UniRule"/>
</dbReference>
<comment type="caution">
    <text evidence="9">The sequence shown here is derived from an EMBL/GenBank/DDBJ whole genome shotgun (WGS) entry which is preliminary data.</text>
</comment>
<comment type="similarity">
    <text evidence="1 7 8">Belongs to the universal ribosomal protein uS13 family.</text>
</comment>